<sequence>MTPKDVPVDAAGTISSSVPMAINTANPRIDTRAGERSSRMDRYDNSDGSFMRTDA</sequence>
<dbReference type="KEGG" id="dwd:DSCW_16980"/>
<evidence type="ECO:0000256" key="1">
    <source>
        <dbReference type="SAM" id="MobiDB-lite"/>
    </source>
</evidence>
<proteinExistence type="predicted"/>
<evidence type="ECO:0000313" key="2">
    <source>
        <dbReference type="EMBL" id="BBO74281.1"/>
    </source>
</evidence>
<reference evidence="2 3" key="1">
    <citation type="submission" date="2019-11" db="EMBL/GenBank/DDBJ databases">
        <title>Comparative genomics of hydrocarbon-degrading Desulfosarcina strains.</title>
        <authorList>
            <person name="Watanabe M."/>
            <person name="Kojima H."/>
            <person name="Fukui M."/>
        </authorList>
    </citation>
    <scope>NUCLEOTIDE SEQUENCE [LARGE SCALE GENOMIC DNA]</scope>
    <source>
        <strain evidence="2 3">PP31</strain>
    </source>
</reference>
<accession>A0A5K7Z3Y5</accession>
<dbReference type="EMBL" id="AP021875">
    <property type="protein sequence ID" value="BBO74281.1"/>
    <property type="molecule type" value="Genomic_DNA"/>
</dbReference>
<protein>
    <submittedName>
        <fullName evidence="2">Uncharacterized protein</fullName>
    </submittedName>
</protein>
<keyword evidence="3" id="KW-1185">Reference proteome</keyword>
<organism evidence="2 3">
    <name type="scientific">Desulfosarcina widdelii</name>
    <dbReference type="NCBI Taxonomy" id="947919"/>
    <lineage>
        <taxon>Bacteria</taxon>
        <taxon>Pseudomonadati</taxon>
        <taxon>Thermodesulfobacteriota</taxon>
        <taxon>Desulfobacteria</taxon>
        <taxon>Desulfobacterales</taxon>
        <taxon>Desulfosarcinaceae</taxon>
        <taxon>Desulfosarcina</taxon>
    </lineage>
</organism>
<feature type="compositionally biased region" description="Basic and acidic residues" evidence="1">
    <location>
        <begin position="29"/>
        <end position="45"/>
    </location>
</feature>
<evidence type="ECO:0000313" key="3">
    <source>
        <dbReference type="Proteomes" id="UP000427769"/>
    </source>
</evidence>
<dbReference type="AlphaFoldDB" id="A0A5K7Z3Y5"/>
<name>A0A5K7Z3Y5_9BACT</name>
<dbReference type="Proteomes" id="UP000427769">
    <property type="component" value="Chromosome"/>
</dbReference>
<gene>
    <name evidence="2" type="ORF">DSCW_16980</name>
</gene>
<feature type="region of interest" description="Disordered" evidence="1">
    <location>
        <begin position="19"/>
        <end position="55"/>
    </location>
</feature>